<dbReference type="EMBL" id="CP136890">
    <property type="protein sequence ID" value="WOK94790.1"/>
    <property type="molecule type" value="Genomic_DNA"/>
</dbReference>
<proteinExistence type="predicted"/>
<evidence type="ECO:0000313" key="2">
    <source>
        <dbReference type="Proteomes" id="UP001327560"/>
    </source>
</evidence>
<sequence>MVADMVTLDDHDKYKYMVADMVTLDDHDKYGRKQKQELILLTGMRAIKVNPDSVLCTTLIEAWQDGHCLQMIAHIACYLSVNLGECLIVQRISSYHSGA</sequence>
<reference evidence="1 2" key="1">
    <citation type="submission" date="2023-10" db="EMBL/GenBank/DDBJ databases">
        <title>Chromosome-scale genome assembly provides insights into flower coloration mechanisms of Canna indica.</title>
        <authorList>
            <person name="Li C."/>
        </authorList>
    </citation>
    <scope>NUCLEOTIDE SEQUENCE [LARGE SCALE GENOMIC DNA]</scope>
    <source>
        <tissue evidence="1">Flower</tissue>
    </source>
</reference>
<gene>
    <name evidence="1" type="ORF">Cni_G03495</name>
</gene>
<dbReference type="AlphaFoldDB" id="A0AAQ3JUN9"/>
<dbReference type="Proteomes" id="UP001327560">
    <property type="component" value="Chromosome 1"/>
</dbReference>
<accession>A0AAQ3JUN9</accession>
<keyword evidence="2" id="KW-1185">Reference proteome</keyword>
<name>A0AAQ3JUN9_9LILI</name>
<evidence type="ECO:0000313" key="1">
    <source>
        <dbReference type="EMBL" id="WOK94790.1"/>
    </source>
</evidence>
<protein>
    <submittedName>
        <fullName evidence="1">Uncharacterized protein</fullName>
    </submittedName>
</protein>
<organism evidence="1 2">
    <name type="scientific">Canna indica</name>
    <name type="common">Indian-shot</name>
    <dbReference type="NCBI Taxonomy" id="4628"/>
    <lineage>
        <taxon>Eukaryota</taxon>
        <taxon>Viridiplantae</taxon>
        <taxon>Streptophyta</taxon>
        <taxon>Embryophyta</taxon>
        <taxon>Tracheophyta</taxon>
        <taxon>Spermatophyta</taxon>
        <taxon>Magnoliopsida</taxon>
        <taxon>Liliopsida</taxon>
        <taxon>Zingiberales</taxon>
        <taxon>Cannaceae</taxon>
        <taxon>Canna</taxon>
    </lineage>
</organism>